<evidence type="ECO:0000313" key="13">
    <source>
        <dbReference type="EMBL" id="ABM04723.1"/>
    </source>
</evidence>
<proteinExistence type="inferred from homology"/>
<dbReference type="eggNOG" id="COG3114">
    <property type="taxonomic scope" value="Bacteria"/>
</dbReference>
<reference evidence="13 14" key="1">
    <citation type="submission" date="2007-01" db="EMBL/GenBank/DDBJ databases">
        <title>Complete sequence of Psychromonas ingrahamii 37.</title>
        <authorList>
            <consortium name="US DOE Joint Genome Institute"/>
            <person name="Copeland A."/>
            <person name="Lucas S."/>
            <person name="Lapidus A."/>
            <person name="Barry K."/>
            <person name="Detter J.C."/>
            <person name="Glavina del Rio T."/>
            <person name="Hammon N."/>
            <person name="Israni S."/>
            <person name="Dalin E."/>
            <person name="Tice H."/>
            <person name="Pitluck S."/>
            <person name="Thompson L.S."/>
            <person name="Brettin T."/>
            <person name="Bruce D."/>
            <person name="Han C."/>
            <person name="Tapia R."/>
            <person name="Schmutz J."/>
            <person name="Larimer F."/>
            <person name="Land M."/>
            <person name="Hauser L."/>
            <person name="Kyrpides N."/>
            <person name="Ivanova N."/>
            <person name="Staley J."/>
            <person name="Richardson P."/>
        </authorList>
    </citation>
    <scope>NUCLEOTIDE SEQUENCE [LARGE SCALE GENOMIC DNA]</scope>
    <source>
        <strain evidence="13 14">37</strain>
    </source>
</reference>
<dbReference type="OrthoDB" id="9815607at2"/>
<evidence type="ECO:0000256" key="2">
    <source>
        <dbReference type="ARBA" id="ARBA00004377"/>
    </source>
</evidence>
<evidence type="ECO:0000256" key="11">
    <source>
        <dbReference type="ARBA" id="ARBA00023136"/>
    </source>
</evidence>
<dbReference type="PANTHER" id="PTHR37531:SF1">
    <property type="entry name" value="HEME EXPORTER PROTEIN D"/>
    <property type="match status" value="1"/>
</dbReference>
<dbReference type="InterPro" id="IPR052075">
    <property type="entry name" value="Heme_exporter_D"/>
</dbReference>
<keyword evidence="8 12" id="KW-0812">Transmembrane</keyword>
<dbReference type="GO" id="GO:0015886">
    <property type="term" value="P:heme transport"/>
    <property type="evidence" value="ECO:0007669"/>
    <property type="project" value="InterPro"/>
</dbReference>
<feature type="transmembrane region" description="Helical" evidence="12">
    <location>
        <begin position="15"/>
        <end position="36"/>
    </location>
</feature>
<dbReference type="KEGG" id="pin:Ping_3021"/>
<dbReference type="STRING" id="357804.Ping_3021"/>
<comment type="function">
    <text evidence="1 12">Required for the export of heme to the periplasm for the biogenesis of c-type cytochromes.</text>
</comment>
<evidence type="ECO:0000256" key="5">
    <source>
        <dbReference type="ARBA" id="ARBA00022448"/>
    </source>
</evidence>
<dbReference type="Pfam" id="PF04995">
    <property type="entry name" value="CcmD"/>
    <property type="match status" value="1"/>
</dbReference>
<evidence type="ECO:0000256" key="4">
    <source>
        <dbReference type="ARBA" id="ARBA00016461"/>
    </source>
</evidence>
<keyword evidence="14" id="KW-1185">Reference proteome</keyword>
<accession>A1SZ08</accession>
<dbReference type="Proteomes" id="UP000000639">
    <property type="component" value="Chromosome"/>
</dbReference>
<gene>
    <name evidence="13" type="ordered locus">Ping_3021</name>
</gene>
<dbReference type="EMBL" id="CP000510">
    <property type="protein sequence ID" value="ABM04723.1"/>
    <property type="molecule type" value="Genomic_DNA"/>
</dbReference>
<dbReference type="NCBIfam" id="TIGR03141">
    <property type="entry name" value="cytochro_ccmD"/>
    <property type="match status" value="1"/>
</dbReference>
<evidence type="ECO:0000256" key="12">
    <source>
        <dbReference type="RuleBase" id="RU363101"/>
    </source>
</evidence>
<protein>
    <recommendedName>
        <fullName evidence="4 12">Heme exporter protein D</fullName>
    </recommendedName>
</protein>
<evidence type="ECO:0000256" key="6">
    <source>
        <dbReference type="ARBA" id="ARBA00022475"/>
    </source>
</evidence>
<dbReference type="AlphaFoldDB" id="A1SZ08"/>
<keyword evidence="6 12" id="KW-1003">Cell membrane</keyword>
<dbReference type="GO" id="GO:1903607">
    <property type="term" value="P:cytochrome c biosynthetic process"/>
    <property type="evidence" value="ECO:0007669"/>
    <property type="project" value="TreeGrafter"/>
</dbReference>
<keyword evidence="7 12" id="KW-0997">Cell inner membrane</keyword>
<dbReference type="GO" id="GO:0017004">
    <property type="term" value="P:cytochrome complex assembly"/>
    <property type="evidence" value="ECO:0007669"/>
    <property type="project" value="UniProtKB-KW"/>
</dbReference>
<evidence type="ECO:0000313" key="14">
    <source>
        <dbReference type="Proteomes" id="UP000000639"/>
    </source>
</evidence>
<evidence type="ECO:0000256" key="3">
    <source>
        <dbReference type="ARBA" id="ARBA00008741"/>
    </source>
</evidence>
<dbReference type="InterPro" id="IPR007078">
    <property type="entry name" value="Haem_export_protD_CcmD"/>
</dbReference>
<evidence type="ECO:0000256" key="7">
    <source>
        <dbReference type="ARBA" id="ARBA00022519"/>
    </source>
</evidence>
<dbReference type="GO" id="GO:0005886">
    <property type="term" value="C:plasma membrane"/>
    <property type="evidence" value="ECO:0007669"/>
    <property type="project" value="UniProtKB-SubCell"/>
</dbReference>
<sequence length="68" mass="7843">MAFNSWADFFAMGGYGFYVWLAYGISFLALAVLILNTLTKRKKILKTVNQRIAREERIKKAKNRKGTL</sequence>
<evidence type="ECO:0000256" key="8">
    <source>
        <dbReference type="ARBA" id="ARBA00022692"/>
    </source>
</evidence>
<keyword evidence="5 12" id="KW-0813">Transport</keyword>
<organism evidence="13 14">
    <name type="scientific">Psychromonas ingrahamii (strain DSM 17664 / CCUG 51855 / 37)</name>
    <dbReference type="NCBI Taxonomy" id="357804"/>
    <lineage>
        <taxon>Bacteria</taxon>
        <taxon>Pseudomonadati</taxon>
        <taxon>Pseudomonadota</taxon>
        <taxon>Gammaproteobacteria</taxon>
        <taxon>Alteromonadales</taxon>
        <taxon>Psychromonadaceae</taxon>
        <taxon>Psychromonas</taxon>
    </lineage>
</organism>
<evidence type="ECO:0000256" key="1">
    <source>
        <dbReference type="ARBA" id="ARBA00002442"/>
    </source>
</evidence>
<name>A1SZ08_PSYIN</name>
<dbReference type="PANTHER" id="PTHR37531">
    <property type="entry name" value="HEME EXPORTER PROTEIN D"/>
    <property type="match status" value="1"/>
</dbReference>
<comment type="subcellular location">
    <subcellularLocation>
        <location evidence="2 12">Cell inner membrane</location>
        <topology evidence="2 12">Single-pass membrane protein</topology>
    </subcellularLocation>
</comment>
<evidence type="ECO:0000256" key="10">
    <source>
        <dbReference type="ARBA" id="ARBA00022989"/>
    </source>
</evidence>
<comment type="similarity">
    <text evidence="3 12">Belongs to the CcmD/CycX/HelD family.</text>
</comment>
<keyword evidence="10 12" id="KW-1133">Transmembrane helix</keyword>
<keyword evidence="11 12" id="KW-0472">Membrane</keyword>
<keyword evidence="9 12" id="KW-0201">Cytochrome c-type biogenesis</keyword>
<dbReference type="RefSeq" id="WP_011771277.1">
    <property type="nucleotide sequence ID" value="NC_008709.1"/>
</dbReference>
<dbReference type="HOGENOM" id="CLU_180892_0_1_6"/>
<evidence type="ECO:0000256" key="9">
    <source>
        <dbReference type="ARBA" id="ARBA00022748"/>
    </source>
</evidence>